<evidence type="ECO:0000256" key="2">
    <source>
        <dbReference type="ARBA" id="ARBA00001946"/>
    </source>
</evidence>
<comment type="function">
    <text evidence="13">Cell wall formation.</text>
</comment>
<comment type="subcellular location">
    <subcellularLocation>
        <location evidence="13">Cytoplasm</location>
    </subcellularLocation>
</comment>
<evidence type="ECO:0000256" key="3">
    <source>
        <dbReference type="ARBA" id="ARBA00010871"/>
    </source>
</evidence>
<dbReference type="InterPro" id="IPR011127">
    <property type="entry name" value="Dala_Dala_lig_N"/>
</dbReference>
<dbReference type="SUPFAM" id="SSF52440">
    <property type="entry name" value="PreATP-grasp domain"/>
    <property type="match status" value="1"/>
</dbReference>
<dbReference type="PIRSF" id="PIRSF039102">
    <property type="entry name" value="Ddl/VanB"/>
    <property type="match status" value="1"/>
</dbReference>
<comment type="cofactor">
    <cofactor evidence="2">
        <name>Mg(2+)</name>
        <dbReference type="ChEBI" id="CHEBI:18420"/>
    </cofactor>
</comment>
<dbReference type="NCBIfam" id="NF002528">
    <property type="entry name" value="PRK01966.1-4"/>
    <property type="match status" value="1"/>
</dbReference>
<dbReference type="PANTHER" id="PTHR23132:SF25">
    <property type="entry name" value="D-ALANINE--D-ALANINE LIGASE A"/>
    <property type="match status" value="1"/>
</dbReference>
<keyword evidence="8" id="KW-0460">Magnesium</keyword>
<dbReference type="NCBIfam" id="TIGR01205">
    <property type="entry name" value="D_ala_D_alaTIGR"/>
    <property type="match status" value="1"/>
</dbReference>
<dbReference type="PANTHER" id="PTHR23132">
    <property type="entry name" value="D-ALANINE--D-ALANINE LIGASE"/>
    <property type="match status" value="1"/>
</dbReference>
<protein>
    <recommendedName>
        <fullName evidence="13">D-alanine--D-alanine ligase</fullName>
        <ecNumber evidence="13">6.3.2.4</ecNumber>
    </recommendedName>
    <alternativeName>
        <fullName evidence="13">D-Ala-D-Ala ligase</fullName>
    </alternativeName>
    <alternativeName>
        <fullName evidence="13">D-alanylalanine synthetase</fullName>
    </alternativeName>
</protein>
<feature type="domain" description="ATP-grasp" evidence="15">
    <location>
        <begin position="146"/>
        <end position="357"/>
    </location>
</feature>
<evidence type="ECO:0000256" key="10">
    <source>
        <dbReference type="ARBA" id="ARBA00022984"/>
    </source>
</evidence>
<dbReference type="EC" id="6.3.2.4" evidence="13"/>
<dbReference type="Gene3D" id="3.30.470.20">
    <property type="entry name" value="ATP-grasp fold, B domain"/>
    <property type="match status" value="1"/>
</dbReference>
<keyword evidence="9 13" id="KW-0133">Cell shape</keyword>
<keyword evidence="5" id="KW-0479">Metal-binding</keyword>
<dbReference type="HAMAP" id="MF_00047">
    <property type="entry name" value="Dala_Dala_lig"/>
    <property type="match status" value="1"/>
</dbReference>
<evidence type="ECO:0000256" key="5">
    <source>
        <dbReference type="ARBA" id="ARBA00022723"/>
    </source>
</evidence>
<evidence type="ECO:0000256" key="8">
    <source>
        <dbReference type="ARBA" id="ARBA00022842"/>
    </source>
</evidence>
<keyword evidence="11" id="KW-0464">Manganese</keyword>
<dbReference type="Gene3D" id="3.40.50.20">
    <property type="match status" value="1"/>
</dbReference>
<evidence type="ECO:0000256" key="14">
    <source>
        <dbReference type="PROSITE-ProRule" id="PRU00409"/>
    </source>
</evidence>
<organism evidence="16 17">
    <name type="scientific">Fusibacter ferrireducens</name>
    <dbReference type="NCBI Taxonomy" id="2785058"/>
    <lineage>
        <taxon>Bacteria</taxon>
        <taxon>Bacillati</taxon>
        <taxon>Bacillota</taxon>
        <taxon>Clostridia</taxon>
        <taxon>Eubacteriales</taxon>
        <taxon>Eubacteriales Family XII. Incertae Sedis</taxon>
        <taxon>Fusibacter</taxon>
    </lineage>
</organism>
<comment type="similarity">
    <text evidence="3 13">Belongs to the D-alanine--D-alanine ligase family.</text>
</comment>
<name>A0ABR9ZWQ4_9FIRM</name>
<keyword evidence="6 14" id="KW-0547">Nucleotide-binding</keyword>
<comment type="cofactor">
    <cofactor evidence="1">
        <name>Mn(2+)</name>
        <dbReference type="ChEBI" id="CHEBI:29035"/>
    </cofactor>
</comment>
<keyword evidence="13" id="KW-0963">Cytoplasm</keyword>
<evidence type="ECO:0000256" key="7">
    <source>
        <dbReference type="ARBA" id="ARBA00022840"/>
    </source>
</evidence>
<evidence type="ECO:0000256" key="1">
    <source>
        <dbReference type="ARBA" id="ARBA00001936"/>
    </source>
</evidence>
<dbReference type="Proteomes" id="UP000614200">
    <property type="component" value="Unassembled WGS sequence"/>
</dbReference>
<evidence type="ECO:0000259" key="15">
    <source>
        <dbReference type="PROSITE" id="PS50975"/>
    </source>
</evidence>
<dbReference type="GO" id="GO:0016874">
    <property type="term" value="F:ligase activity"/>
    <property type="evidence" value="ECO:0007669"/>
    <property type="project" value="UniProtKB-KW"/>
</dbReference>
<evidence type="ECO:0000256" key="9">
    <source>
        <dbReference type="ARBA" id="ARBA00022960"/>
    </source>
</evidence>
<dbReference type="RefSeq" id="WP_194702808.1">
    <property type="nucleotide sequence ID" value="NZ_JADKNH010000009.1"/>
</dbReference>
<dbReference type="PROSITE" id="PS50975">
    <property type="entry name" value="ATP_GRASP"/>
    <property type="match status" value="1"/>
</dbReference>
<dbReference type="SUPFAM" id="SSF56059">
    <property type="entry name" value="Glutathione synthetase ATP-binding domain-like"/>
    <property type="match status" value="1"/>
</dbReference>
<dbReference type="InterPro" id="IPR013815">
    <property type="entry name" value="ATP_grasp_subdomain_1"/>
</dbReference>
<evidence type="ECO:0000256" key="11">
    <source>
        <dbReference type="ARBA" id="ARBA00023211"/>
    </source>
</evidence>
<dbReference type="Gene3D" id="3.30.1490.20">
    <property type="entry name" value="ATP-grasp fold, A domain"/>
    <property type="match status" value="1"/>
</dbReference>
<evidence type="ECO:0000256" key="13">
    <source>
        <dbReference type="HAMAP-Rule" id="MF_00047"/>
    </source>
</evidence>
<dbReference type="InterPro" id="IPR011095">
    <property type="entry name" value="Dala_Dala_lig_C"/>
</dbReference>
<evidence type="ECO:0000313" key="17">
    <source>
        <dbReference type="Proteomes" id="UP000614200"/>
    </source>
</evidence>
<proteinExistence type="inferred from homology"/>
<keyword evidence="10 13" id="KW-0573">Peptidoglycan synthesis</keyword>
<comment type="pathway">
    <text evidence="13">Cell wall biogenesis; peptidoglycan biosynthesis.</text>
</comment>
<dbReference type="InterPro" id="IPR011761">
    <property type="entry name" value="ATP-grasp"/>
</dbReference>
<dbReference type="Pfam" id="PF01820">
    <property type="entry name" value="Dala_Dala_lig_N"/>
    <property type="match status" value="1"/>
</dbReference>
<dbReference type="Pfam" id="PF07478">
    <property type="entry name" value="Dala_Dala_lig_C"/>
    <property type="match status" value="1"/>
</dbReference>
<dbReference type="InterPro" id="IPR016185">
    <property type="entry name" value="PreATP-grasp_dom_sf"/>
</dbReference>
<sequence>MINIGVFFGGTSVEHEVAVITAQQAISQLLEMDQYKVIPIYISKDNNWYTGDYLLEIEHFRDLKKVISESHRCHVVKADKCAHLIHAEMKLFKNPYICDIDIAFPIIHGTGGEDGNLQGFLEHMDIPYVGCNVLAASLTMDKIASKLFLQSSGIRVVEGEWFYTHYWNQYASSIIEDLEKKLSYPMIVKPADIGSSVGVKTAKTRSALIEAIDFAKQFSTKILVEKMLDDMREINISVLGDSEKLKLSVCEEPLSASEFLTYEDKYINEAGSKGMSSAKRQIPAHLSESLKNEIEHMAAEAFIALDCAGVSRIDFMIDQKTNLPYINEFNTIPGSLSFYLWEATHVTFKQMLEEMIDAAYRSYRRKNNLIRVNSLNILSKADLSGIKK</sequence>
<dbReference type="InterPro" id="IPR000291">
    <property type="entry name" value="D-Ala_lig_Van_CS"/>
</dbReference>
<keyword evidence="17" id="KW-1185">Reference proteome</keyword>
<gene>
    <name evidence="13" type="primary">ddl</name>
    <name evidence="16" type="ORF">ISU02_15815</name>
</gene>
<dbReference type="InterPro" id="IPR005905">
    <property type="entry name" value="D_ala_D_ala"/>
</dbReference>
<keyword evidence="12 13" id="KW-0961">Cell wall biogenesis/degradation</keyword>
<accession>A0ABR9ZWQ4</accession>
<comment type="catalytic activity">
    <reaction evidence="13">
        <text>2 D-alanine + ATP = D-alanyl-D-alanine + ADP + phosphate + H(+)</text>
        <dbReference type="Rhea" id="RHEA:11224"/>
        <dbReference type="ChEBI" id="CHEBI:15378"/>
        <dbReference type="ChEBI" id="CHEBI:30616"/>
        <dbReference type="ChEBI" id="CHEBI:43474"/>
        <dbReference type="ChEBI" id="CHEBI:57416"/>
        <dbReference type="ChEBI" id="CHEBI:57822"/>
        <dbReference type="ChEBI" id="CHEBI:456216"/>
        <dbReference type="EC" id="6.3.2.4"/>
    </reaction>
</comment>
<evidence type="ECO:0000256" key="4">
    <source>
        <dbReference type="ARBA" id="ARBA00022598"/>
    </source>
</evidence>
<reference evidence="16 17" key="1">
    <citation type="submission" date="2020-11" db="EMBL/GenBank/DDBJ databases">
        <title>Fusibacter basophilias sp. nov.</title>
        <authorList>
            <person name="Qiu D."/>
        </authorList>
    </citation>
    <scope>NUCLEOTIDE SEQUENCE [LARGE SCALE GENOMIC DNA]</scope>
    <source>
        <strain evidence="16 17">Q10-2</strain>
    </source>
</reference>
<evidence type="ECO:0000313" key="16">
    <source>
        <dbReference type="EMBL" id="MBF4694578.1"/>
    </source>
</evidence>
<evidence type="ECO:0000256" key="12">
    <source>
        <dbReference type="ARBA" id="ARBA00023316"/>
    </source>
</evidence>
<comment type="caution">
    <text evidence="16">The sequence shown here is derived from an EMBL/GenBank/DDBJ whole genome shotgun (WGS) entry which is preliminary data.</text>
</comment>
<dbReference type="PROSITE" id="PS00843">
    <property type="entry name" value="DALA_DALA_LIGASE_1"/>
    <property type="match status" value="1"/>
</dbReference>
<dbReference type="EMBL" id="JADKNH010000009">
    <property type="protein sequence ID" value="MBF4694578.1"/>
    <property type="molecule type" value="Genomic_DNA"/>
</dbReference>
<evidence type="ECO:0000256" key="6">
    <source>
        <dbReference type="ARBA" id="ARBA00022741"/>
    </source>
</evidence>
<keyword evidence="7 14" id="KW-0067">ATP-binding</keyword>
<keyword evidence="4 13" id="KW-0436">Ligase</keyword>